<dbReference type="InterPro" id="IPR004838">
    <property type="entry name" value="NHTrfase_class1_PyrdxlP-BS"/>
</dbReference>
<dbReference type="Pfam" id="PF00155">
    <property type="entry name" value="Aminotran_1_2"/>
    <property type="match status" value="1"/>
</dbReference>
<sequence>MMYEKFLSKHVQTIKPSGIRKYFDLASEMEGVISLGVGEPDFDTPWHIREAAIYSIESGKTHYTANQGLLELREEICLYQKRRFQLDYDPVDNVIVTVGGSEAIDIAMRAIVNPGDEVILMEPSYVAYTPSVELTGAVPVHIKLEHEDQFKLTPDKLRAAITPKTKAILMNFPSNPTGGVMTREDYAKLVPILKEHEIIVISDEIYAELTYDGTFCSPANFNEIKDQVIIISGFSKAYAMTGWRLGYVLANKTFTDAMNKIHQYIIMSAPTAAQYGAIDAMRNGDIHVAEMRESYMTRRNFITKGFNRIGLPTHLPHGAFYIFPDIRGTELTSDEFCVQLLEDQRVACVPGTAFGDAGEGFIRVSYAYSIDHIREAIERIDHFMEKFRQK</sequence>
<dbReference type="Gene3D" id="3.40.640.10">
    <property type="entry name" value="Type I PLP-dependent aspartate aminotransferase-like (Major domain)"/>
    <property type="match status" value="1"/>
</dbReference>
<dbReference type="SUPFAM" id="SSF53383">
    <property type="entry name" value="PLP-dependent transferases"/>
    <property type="match status" value="1"/>
</dbReference>
<evidence type="ECO:0000256" key="6">
    <source>
        <dbReference type="RuleBase" id="RU000481"/>
    </source>
</evidence>
<dbReference type="Gene3D" id="3.90.1150.10">
    <property type="entry name" value="Aspartate Aminotransferase, domain 1"/>
    <property type="match status" value="1"/>
</dbReference>
<dbReference type="GO" id="GO:0008483">
    <property type="term" value="F:transaminase activity"/>
    <property type="evidence" value="ECO:0007669"/>
    <property type="project" value="UniProtKB-KW"/>
</dbReference>
<evidence type="ECO:0000256" key="1">
    <source>
        <dbReference type="ARBA" id="ARBA00001933"/>
    </source>
</evidence>
<proteinExistence type="inferred from homology"/>
<reference evidence="8 9" key="1">
    <citation type="submission" date="2014-08" db="EMBL/GenBank/DDBJ databases">
        <title>Clostridium innocuum, an unnegligible vancomycin-resistant pathogen causing extra-intestinal infections.</title>
        <authorList>
            <person name="Feng Y."/>
            <person name="Chiu C.-H."/>
        </authorList>
    </citation>
    <scope>NUCLEOTIDE SEQUENCE [LARGE SCALE GENOMIC DNA]</scope>
    <source>
        <strain evidence="8 9">AN88</strain>
    </source>
</reference>
<organism evidence="8 9">
    <name type="scientific">Clostridium innocuum</name>
    <dbReference type="NCBI Taxonomy" id="1522"/>
    <lineage>
        <taxon>Bacteria</taxon>
        <taxon>Bacillati</taxon>
        <taxon>Bacillota</taxon>
        <taxon>Clostridia</taxon>
        <taxon>Eubacteriales</taxon>
        <taxon>Clostridiaceae</taxon>
        <taxon>Clostridium</taxon>
    </lineage>
</organism>
<evidence type="ECO:0000256" key="3">
    <source>
        <dbReference type="ARBA" id="ARBA00022576"/>
    </source>
</evidence>
<evidence type="ECO:0000313" key="8">
    <source>
        <dbReference type="EMBL" id="KGJ54486.1"/>
    </source>
</evidence>
<dbReference type="EMBL" id="JQIF01000015">
    <property type="protein sequence ID" value="KGJ54486.1"/>
    <property type="molecule type" value="Genomic_DNA"/>
</dbReference>
<dbReference type="InterPro" id="IPR015421">
    <property type="entry name" value="PyrdxlP-dep_Trfase_major"/>
</dbReference>
<dbReference type="PANTHER" id="PTHR46383:SF3">
    <property type="entry name" value="ASPARTATE AMINOTRANSFERASE-RELATED"/>
    <property type="match status" value="1"/>
</dbReference>
<dbReference type="InterPro" id="IPR015422">
    <property type="entry name" value="PyrdxlP-dep_Trfase_small"/>
</dbReference>
<evidence type="ECO:0000256" key="5">
    <source>
        <dbReference type="ARBA" id="ARBA00022898"/>
    </source>
</evidence>
<accession>A0A099IA90</accession>
<dbReference type="GO" id="GO:0006520">
    <property type="term" value="P:amino acid metabolic process"/>
    <property type="evidence" value="ECO:0007669"/>
    <property type="project" value="InterPro"/>
</dbReference>
<name>A0A099IA90_CLOIN</name>
<gene>
    <name evidence="8" type="ORF">CIAN88_03270</name>
</gene>
<keyword evidence="5" id="KW-0663">Pyridoxal phosphate</keyword>
<dbReference type="Proteomes" id="UP000030008">
    <property type="component" value="Unassembled WGS sequence"/>
</dbReference>
<dbReference type="FunFam" id="3.40.640.10:FF:000033">
    <property type="entry name" value="Aspartate aminotransferase"/>
    <property type="match status" value="1"/>
</dbReference>
<evidence type="ECO:0000256" key="4">
    <source>
        <dbReference type="ARBA" id="ARBA00022679"/>
    </source>
</evidence>
<evidence type="ECO:0000313" key="9">
    <source>
        <dbReference type="Proteomes" id="UP000030008"/>
    </source>
</evidence>
<keyword evidence="4 6" id="KW-0808">Transferase</keyword>
<evidence type="ECO:0000256" key="2">
    <source>
        <dbReference type="ARBA" id="ARBA00007441"/>
    </source>
</evidence>
<dbReference type="GO" id="GO:0030170">
    <property type="term" value="F:pyridoxal phosphate binding"/>
    <property type="evidence" value="ECO:0007669"/>
    <property type="project" value="InterPro"/>
</dbReference>
<dbReference type="InterPro" id="IPR050596">
    <property type="entry name" value="AspAT/PAT-like"/>
</dbReference>
<dbReference type="EC" id="2.6.1.-" evidence="6"/>
<comment type="cofactor">
    <cofactor evidence="1 6">
        <name>pyridoxal 5'-phosphate</name>
        <dbReference type="ChEBI" id="CHEBI:597326"/>
    </cofactor>
</comment>
<dbReference type="PANTHER" id="PTHR46383">
    <property type="entry name" value="ASPARTATE AMINOTRANSFERASE"/>
    <property type="match status" value="1"/>
</dbReference>
<dbReference type="InterPro" id="IPR004839">
    <property type="entry name" value="Aminotransferase_I/II_large"/>
</dbReference>
<evidence type="ECO:0000259" key="7">
    <source>
        <dbReference type="Pfam" id="PF00155"/>
    </source>
</evidence>
<dbReference type="InterPro" id="IPR015424">
    <property type="entry name" value="PyrdxlP-dep_Trfase"/>
</dbReference>
<keyword evidence="3 6" id="KW-0032">Aminotransferase</keyword>
<dbReference type="AlphaFoldDB" id="A0A099IA90"/>
<comment type="similarity">
    <text evidence="2 6">Belongs to the class-I pyridoxal-phosphate-dependent aminotransferase family.</text>
</comment>
<dbReference type="CDD" id="cd00609">
    <property type="entry name" value="AAT_like"/>
    <property type="match status" value="1"/>
</dbReference>
<dbReference type="PROSITE" id="PS00105">
    <property type="entry name" value="AA_TRANSFER_CLASS_1"/>
    <property type="match status" value="1"/>
</dbReference>
<comment type="caution">
    <text evidence="8">The sequence shown here is derived from an EMBL/GenBank/DDBJ whole genome shotgun (WGS) entry which is preliminary data.</text>
</comment>
<protein>
    <recommendedName>
        <fullName evidence="6">Aminotransferase</fullName>
        <ecNumber evidence="6">2.6.1.-</ecNumber>
    </recommendedName>
</protein>
<feature type="domain" description="Aminotransferase class I/classII large" evidence="7">
    <location>
        <begin position="31"/>
        <end position="380"/>
    </location>
</feature>